<name>A0A7V4XRK7_9BACT</name>
<gene>
    <name evidence="16" type="ORF">ENW50_04115</name>
</gene>
<evidence type="ECO:0000256" key="10">
    <source>
        <dbReference type="PIRSR" id="PIRSR634016-3"/>
    </source>
</evidence>
<evidence type="ECO:0000256" key="12">
    <source>
        <dbReference type="RuleBase" id="RU364040"/>
    </source>
</evidence>
<organism evidence="16">
    <name type="scientific">Acidobacterium capsulatum</name>
    <dbReference type="NCBI Taxonomy" id="33075"/>
    <lineage>
        <taxon>Bacteria</taxon>
        <taxon>Pseudomonadati</taxon>
        <taxon>Acidobacteriota</taxon>
        <taxon>Terriglobia</taxon>
        <taxon>Terriglobales</taxon>
        <taxon>Acidobacteriaceae</taxon>
        <taxon>Acidobacterium</taxon>
    </lineage>
</organism>
<dbReference type="InterPro" id="IPR034016">
    <property type="entry name" value="M1_APN-typ"/>
</dbReference>
<keyword evidence="3 12" id="KW-0031">Aminopeptidase</keyword>
<evidence type="ECO:0000256" key="6">
    <source>
        <dbReference type="ARBA" id="ARBA00022801"/>
    </source>
</evidence>
<feature type="site" description="Transition state stabilizer" evidence="11">
    <location>
        <position position="382"/>
    </location>
</feature>
<feature type="domain" description="Aminopeptidase N-like N-terminal" evidence="15">
    <location>
        <begin position="13"/>
        <end position="191"/>
    </location>
</feature>
<dbReference type="InterPro" id="IPR050344">
    <property type="entry name" value="Peptidase_M1_aminopeptidases"/>
</dbReference>
<dbReference type="EC" id="3.4.11.-" evidence="12"/>
<keyword evidence="7 10" id="KW-0862">Zinc</keyword>
<dbReference type="Pfam" id="PF11838">
    <property type="entry name" value="ERAP1_C"/>
    <property type="match status" value="1"/>
</dbReference>
<evidence type="ECO:0000256" key="4">
    <source>
        <dbReference type="ARBA" id="ARBA00022670"/>
    </source>
</evidence>
<dbReference type="GO" id="GO:0006508">
    <property type="term" value="P:proteolysis"/>
    <property type="evidence" value="ECO:0007669"/>
    <property type="project" value="UniProtKB-KW"/>
</dbReference>
<reference evidence="16" key="1">
    <citation type="journal article" date="2020" name="mSystems">
        <title>Genome- and Community-Level Interaction Insights into Carbon Utilization and Element Cycling Functions of Hydrothermarchaeota in Hydrothermal Sediment.</title>
        <authorList>
            <person name="Zhou Z."/>
            <person name="Liu Y."/>
            <person name="Xu W."/>
            <person name="Pan J."/>
            <person name="Luo Z.H."/>
            <person name="Li M."/>
        </authorList>
    </citation>
    <scope>NUCLEOTIDE SEQUENCE [LARGE SCALE GENOMIC DNA]</scope>
    <source>
        <strain evidence="16">SpSt-855</strain>
    </source>
</reference>
<evidence type="ECO:0000259" key="15">
    <source>
        <dbReference type="Pfam" id="PF17900"/>
    </source>
</evidence>
<dbReference type="Pfam" id="PF17900">
    <property type="entry name" value="Peptidase_M1_N"/>
    <property type="match status" value="1"/>
</dbReference>
<dbReference type="Gene3D" id="1.10.390.10">
    <property type="entry name" value="Neutral Protease Domain 2"/>
    <property type="match status" value="1"/>
</dbReference>
<evidence type="ECO:0000256" key="5">
    <source>
        <dbReference type="ARBA" id="ARBA00022723"/>
    </source>
</evidence>
<feature type="domain" description="Peptidase M1 membrane alanine aminopeptidase" evidence="13">
    <location>
        <begin position="225"/>
        <end position="441"/>
    </location>
</feature>
<comment type="similarity">
    <text evidence="2 12">Belongs to the peptidase M1 family.</text>
</comment>
<dbReference type="InterPro" id="IPR001930">
    <property type="entry name" value="Peptidase_M1"/>
</dbReference>
<sequence length="847" mass="94091">MAAQAQRLPDNVVPRHYTLTLTPNLQAATFTGREKIVVEVKQPTQTITLNAAQITFKSVTANIDGQTVTPKVTEDAQKEQASFHFGQTLAPGQYTLAIDYSGILNNQLRGFYLSKTKTRRYAVTQFEPTDARRAFPSFDEPAFKATFDVTLVVPKGDTAISNTNAISDTPGPGPDEHTMHFATTPKMSTYLVAFLVGDFQCSSGSSDGVPIRACAPPEQVQYTHYALHTAEFVLHFYDHYFGIKYPMPKLDMIAIPDFEAGAMENFGAITYRETAMLLNPKTASVGEEQHVAIDIAHEMAHQWFGDMVTMQWWNNIWLNEGFATWMETKSVAAMHPEWDMAAIVAETKDSTLNLDARRVTRTIRAHADTPDQINQMFDGISYGKASAVLHMVENYEGKQVFREGVHKYLEAHMYGNATAQDFWNAQTEVSHLPINKIMNSFISEPGVPKLTFGDPHDGKVQVTQSRFFLNSDVKPSGKQQWTVPVCFNADNAAGEKCEVLSSKQQTMALPPSKLFFPDARAMGYYRYGFSNHVAQKIMDGIETNLTPVERIDVFGDLWAYVHANEDTVGTYLNLVEKVKNDTHAHVIATAIAPLGTIEDRIASTPQEKAALRAWELRTFKPAYDRLAAPSAGDSPNTRQLRAELFELLGHAGDKPVIAQSRGIAEKYLDNPASVDANLADAALSVAAAHGDTAFFNKLQHVYETADNPQIQEQALHLLATFSNPALERRALDYAASGKVKNQDSIFLFATGLELPSTRKVAWQYIQQNWPKVKAQNTAFLMGSYLVGAAGSFCSAQKQTEVQQFFQTHPLPATNRALARATQEIQDCMTLRSQQEGNLRQWIAAHKQ</sequence>
<dbReference type="Gene3D" id="2.60.40.1910">
    <property type="match status" value="1"/>
</dbReference>
<dbReference type="GO" id="GO:0016020">
    <property type="term" value="C:membrane"/>
    <property type="evidence" value="ECO:0007669"/>
    <property type="project" value="TreeGrafter"/>
</dbReference>
<dbReference type="InterPro" id="IPR014782">
    <property type="entry name" value="Peptidase_M1_dom"/>
</dbReference>
<feature type="binding site" evidence="10">
    <location>
        <position position="297"/>
    </location>
    <ligand>
        <name>Zn(2+)</name>
        <dbReference type="ChEBI" id="CHEBI:29105"/>
        <note>catalytic</note>
    </ligand>
</feature>
<evidence type="ECO:0000256" key="1">
    <source>
        <dbReference type="ARBA" id="ARBA00000098"/>
    </source>
</evidence>
<evidence type="ECO:0000313" key="16">
    <source>
        <dbReference type="EMBL" id="HGY93863.1"/>
    </source>
</evidence>
<dbReference type="PRINTS" id="PR00756">
    <property type="entry name" value="ALADIPTASE"/>
</dbReference>
<dbReference type="Gene3D" id="1.25.50.20">
    <property type="match status" value="1"/>
</dbReference>
<dbReference type="AlphaFoldDB" id="A0A7V4XRK7"/>
<dbReference type="PANTHER" id="PTHR11533">
    <property type="entry name" value="PROTEASE M1 ZINC METALLOPROTEASE"/>
    <property type="match status" value="1"/>
</dbReference>
<dbReference type="GO" id="GO:0008270">
    <property type="term" value="F:zinc ion binding"/>
    <property type="evidence" value="ECO:0007669"/>
    <property type="project" value="UniProtKB-UniRule"/>
</dbReference>
<accession>A0A7V4XRK7</accession>
<comment type="catalytic activity">
    <reaction evidence="1">
        <text>Release of an N-terminal amino acid, Xaa-|-Yaa- from a peptide, amide or arylamide. Xaa is preferably Ala, but may be most amino acids including Pro (slow action). When a terminal hydrophobic residue is followed by a prolyl residue, the two may be released as an intact Xaa-Pro dipeptide.</text>
        <dbReference type="EC" id="3.4.11.2"/>
    </reaction>
</comment>
<comment type="caution">
    <text evidence="16">The sequence shown here is derived from an EMBL/GenBank/DDBJ whole genome shotgun (WGS) entry which is preliminary data.</text>
</comment>
<evidence type="ECO:0000256" key="9">
    <source>
        <dbReference type="PIRSR" id="PIRSR634016-1"/>
    </source>
</evidence>
<dbReference type="GO" id="GO:0005737">
    <property type="term" value="C:cytoplasm"/>
    <property type="evidence" value="ECO:0007669"/>
    <property type="project" value="TreeGrafter"/>
</dbReference>
<dbReference type="Gene3D" id="2.60.40.1730">
    <property type="entry name" value="tricorn interacting facor f3 domain"/>
    <property type="match status" value="1"/>
</dbReference>
<dbReference type="FunFam" id="1.10.390.10:FF:000006">
    <property type="entry name" value="Puromycin-sensitive aminopeptidase"/>
    <property type="match status" value="1"/>
</dbReference>
<evidence type="ECO:0000259" key="13">
    <source>
        <dbReference type="Pfam" id="PF01433"/>
    </source>
</evidence>
<dbReference type="GO" id="GO:0016285">
    <property type="term" value="F:alanyl aminopeptidase activity"/>
    <property type="evidence" value="ECO:0007669"/>
    <property type="project" value="UniProtKB-EC"/>
</dbReference>
<keyword evidence="5 10" id="KW-0479">Metal-binding</keyword>
<protein>
    <recommendedName>
        <fullName evidence="12">Aminopeptidase</fullName>
        <ecNumber evidence="12">3.4.11.-</ecNumber>
    </recommendedName>
</protein>
<dbReference type="InterPro" id="IPR024571">
    <property type="entry name" value="ERAP1-like_C_dom"/>
</dbReference>
<dbReference type="Pfam" id="PF01433">
    <property type="entry name" value="Peptidase_M1"/>
    <property type="match status" value="1"/>
</dbReference>
<evidence type="ECO:0000259" key="14">
    <source>
        <dbReference type="Pfam" id="PF11838"/>
    </source>
</evidence>
<evidence type="ECO:0000256" key="3">
    <source>
        <dbReference type="ARBA" id="ARBA00022438"/>
    </source>
</evidence>
<dbReference type="CDD" id="cd09601">
    <property type="entry name" value="M1_APN-Q_like"/>
    <property type="match status" value="1"/>
</dbReference>
<dbReference type="InterPro" id="IPR042097">
    <property type="entry name" value="Aminopeptidase_N-like_N_sf"/>
</dbReference>
<dbReference type="SUPFAM" id="SSF63737">
    <property type="entry name" value="Leukotriene A4 hydrolase N-terminal domain"/>
    <property type="match status" value="1"/>
</dbReference>
<dbReference type="InterPro" id="IPR027268">
    <property type="entry name" value="Peptidase_M4/M1_CTD_sf"/>
</dbReference>
<feature type="active site" description="Proton acceptor" evidence="9">
    <location>
        <position position="298"/>
    </location>
</feature>
<dbReference type="PANTHER" id="PTHR11533:SF174">
    <property type="entry name" value="PUROMYCIN-SENSITIVE AMINOPEPTIDASE-RELATED"/>
    <property type="match status" value="1"/>
</dbReference>
<dbReference type="EMBL" id="DTKL01000020">
    <property type="protein sequence ID" value="HGY93863.1"/>
    <property type="molecule type" value="Genomic_DNA"/>
</dbReference>
<dbReference type="FunFam" id="2.60.40.1730:FF:000002">
    <property type="entry name" value="Aminopeptidase"/>
    <property type="match status" value="1"/>
</dbReference>
<evidence type="ECO:0000256" key="11">
    <source>
        <dbReference type="PIRSR" id="PIRSR634016-4"/>
    </source>
</evidence>
<keyword evidence="6 12" id="KW-0378">Hydrolase</keyword>
<keyword evidence="8 12" id="KW-0482">Metalloprotease</keyword>
<dbReference type="GO" id="GO:0005615">
    <property type="term" value="C:extracellular space"/>
    <property type="evidence" value="ECO:0007669"/>
    <property type="project" value="TreeGrafter"/>
</dbReference>
<evidence type="ECO:0000256" key="2">
    <source>
        <dbReference type="ARBA" id="ARBA00010136"/>
    </source>
</evidence>
<proteinExistence type="inferred from homology"/>
<evidence type="ECO:0000256" key="7">
    <source>
        <dbReference type="ARBA" id="ARBA00022833"/>
    </source>
</evidence>
<dbReference type="GO" id="GO:0070006">
    <property type="term" value="F:metalloaminopeptidase activity"/>
    <property type="evidence" value="ECO:0007669"/>
    <property type="project" value="TreeGrafter"/>
</dbReference>
<evidence type="ECO:0000256" key="8">
    <source>
        <dbReference type="ARBA" id="ARBA00023049"/>
    </source>
</evidence>
<feature type="binding site" evidence="10">
    <location>
        <position position="301"/>
    </location>
    <ligand>
        <name>Zn(2+)</name>
        <dbReference type="ChEBI" id="CHEBI:29105"/>
        <note>catalytic</note>
    </ligand>
</feature>
<comment type="cofactor">
    <cofactor evidence="10 12">
        <name>Zn(2+)</name>
        <dbReference type="ChEBI" id="CHEBI:29105"/>
    </cofactor>
    <text evidence="10 12">Binds 1 zinc ion per subunit.</text>
</comment>
<keyword evidence="4 12" id="KW-0645">Protease</keyword>
<dbReference type="GO" id="GO:0042277">
    <property type="term" value="F:peptide binding"/>
    <property type="evidence" value="ECO:0007669"/>
    <property type="project" value="TreeGrafter"/>
</dbReference>
<dbReference type="InterPro" id="IPR045357">
    <property type="entry name" value="Aminopeptidase_N-like_N"/>
</dbReference>
<dbReference type="SUPFAM" id="SSF55486">
    <property type="entry name" value="Metalloproteases ('zincins'), catalytic domain"/>
    <property type="match status" value="1"/>
</dbReference>
<dbReference type="GO" id="GO:0043171">
    <property type="term" value="P:peptide catabolic process"/>
    <property type="evidence" value="ECO:0007669"/>
    <property type="project" value="TreeGrafter"/>
</dbReference>
<feature type="binding site" evidence="10">
    <location>
        <position position="320"/>
    </location>
    <ligand>
        <name>Zn(2+)</name>
        <dbReference type="ChEBI" id="CHEBI:29105"/>
        <note>catalytic</note>
    </ligand>
</feature>
<feature type="domain" description="ERAP1-like C-terminal" evidence="14">
    <location>
        <begin position="515"/>
        <end position="825"/>
    </location>
</feature>